<keyword evidence="8 12" id="KW-1133">Transmembrane helix</keyword>
<comment type="function">
    <text evidence="12">Structural component of the gap junctions.</text>
</comment>
<dbReference type="GO" id="GO:0034220">
    <property type="term" value="P:monoatomic ion transmembrane transport"/>
    <property type="evidence" value="ECO:0007669"/>
    <property type="project" value="UniProtKB-KW"/>
</dbReference>
<keyword evidence="6" id="KW-0303">Gap junction</keyword>
<accession>A0AA88LE40</accession>
<evidence type="ECO:0000256" key="4">
    <source>
        <dbReference type="ARBA" id="ARBA00022475"/>
    </source>
</evidence>
<feature type="transmembrane region" description="Helical" evidence="12">
    <location>
        <begin position="267"/>
        <end position="293"/>
    </location>
</feature>
<dbReference type="Pfam" id="PF00876">
    <property type="entry name" value="Innexin"/>
    <property type="match status" value="1"/>
</dbReference>
<evidence type="ECO:0000256" key="7">
    <source>
        <dbReference type="ARBA" id="ARBA00022949"/>
    </source>
</evidence>
<feature type="transmembrane region" description="Helical" evidence="12">
    <location>
        <begin position="23"/>
        <end position="48"/>
    </location>
</feature>
<dbReference type="PRINTS" id="PR01262">
    <property type="entry name" value="INNEXIN"/>
</dbReference>
<dbReference type="GO" id="GO:0005921">
    <property type="term" value="C:gap junction"/>
    <property type="evidence" value="ECO:0007669"/>
    <property type="project" value="UniProtKB-SubCell"/>
</dbReference>
<name>A0AA88LE40_ARTSF</name>
<evidence type="ECO:0000256" key="1">
    <source>
        <dbReference type="ARBA" id="ARBA00004610"/>
    </source>
</evidence>
<organism evidence="13 14">
    <name type="scientific">Artemia franciscana</name>
    <name type="common">Brine shrimp</name>
    <name type="synonym">Artemia sanfranciscana</name>
    <dbReference type="NCBI Taxonomy" id="6661"/>
    <lineage>
        <taxon>Eukaryota</taxon>
        <taxon>Metazoa</taxon>
        <taxon>Ecdysozoa</taxon>
        <taxon>Arthropoda</taxon>
        <taxon>Crustacea</taxon>
        <taxon>Branchiopoda</taxon>
        <taxon>Anostraca</taxon>
        <taxon>Artemiidae</taxon>
        <taxon>Artemia</taxon>
    </lineage>
</organism>
<keyword evidence="5 12" id="KW-0812">Transmembrane</keyword>
<dbReference type="AlphaFoldDB" id="A0AA88LE40"/>
<evidence type="ECO:0000256" key="10">
    <source>
        <dbReference type="ARBA" id="ARBA00023136"/>
    </source>
</evidence>
<keyword evidence="3 12" id="KW-0813">Transport</keyword>
<evidence type="ECO:0000256" key="6">
    <source>
        <dbReference type="ARBA" id="ARBA00022868"/>
    </source>
</evidence>
<protein>
    <recommendedName>
        <fullName evidence="12">Innexin</fullName>
    </recommendedName>
</protein>
<keyword evidence="9 12" id="KW-0406">Ion transport</keyword>
<keyword evidence="11 12" id="KW-0407">Ion channel</keyword>
<reference evidence="13" key="1">
    <citation type="submission" date="2023-07" db="EMBL/GenBank/DDBJ databases">
        <title>Chromosome-level genome assembly of Artemia franciscana.</title>
        <authorList>
            <person name="Jo E."/>
        </authorList>
    </citation>
    <scope>NUCLEOTIDE SEQUENCE</scope>
    <source>
        <tissue evidence="13">Whole body</tissue>
    </source>
</reference>
<comment type="caution">
    <text evidence="13">The sequence shown here is derived from an EMBL/GenBank/DDBJ whole genome shotgun (WGS) entry which is preliminary data.</text>
</comment>
<feature type="transmembrane region" description="Helical" evidence="12">
    <location>
        <begin position="106"/>
        <end position="128"/>
    </location>
</feature>
<evidence type="ECO:0000256" key="12">
    <source>
        <dbReference type="RuleBase" id="RU010713"/>
    </source>
</evidence>
<evidence type="ECO:0000256" key="2">
    <source>
        <dbReference type="ARBA" id="ARBA00004651"/>
    </source>
</evidence>
<evidence type="ECO:0000256" key="11">
    <source>
        <dbReference type="ARBA" id="ARBA00023303"/>
    </source>
</evidence>
<comment type="subcellular location">
    <subcellularLocation>
        <location evidence="1">Cell junction</location>
        <location evidence="1">Gap junction</location>
    </subcellularLocation>
    <subcellularLocation>
        <location evidence="2 12">Cell membrane</location>
        <topology evidence="2 12">Multi-pass membrane protein</topology>
    </subcellularLocation>
</comment>
<sequence>MYNLLAGLRIYFKKQEIKYESGIFRLSYMFTTAILIAASLMTTAVQYIGTPITCMNDGDVPINVINTYCWISSTFTMPDSFNRKIGGEVAHPGLGNENGERKYHAYYQWVCFVLFFQALFCYIPKWLWKSWEGNLMATLVMGMNSGLKTEEEKEEKKRVLIDYLLGHVKQHTSYALRYFICETLAWVNVMVQMYVMNRFLGGQFFSYGVYVTSYADEDQESRSDPMIYVFPRVTKCTFHKYGSSGTITRHDALCVLPQNIINEKTYIFLWFWFIILWFLLTGLVIYRAALLVWPRTRPKMLRARARYIPGEVIDVLSRKTDLGDWWILYNLGRNLEPLVYREVVSELAKKVETAASNAV</sequence>
<evidence type="ECO:0000313" key="13">
    <source>
        <dbReference type="EMBL" id="KAK2727152.1"/>
    </source>
</evidence>
<dbReference type="InterPro" id="IPR000990">
    <property type="entry name" value="Innexin"/>
</dbReference>
<evidence type="ECO:0000256" key="3">
    <source>
        <dbReference type="ARBA" id="ARBA00022448"/>
    </source>
</evidence>
<proteinExistence type="inferred from homology"/>
<dbReference type="GO" id="GO:0005243">
    <property type="term" value="F:gap junction channel activity"/>
    <property type="evidence" value="ECO:0007669"/>
    <property type="project" value="TreeGrafter"/>
</dbReference>
<keyword evidence="4" id="KW-1003">Cell membrane</keyword>
<keyword evidence="10 12" id="KW-0472">Membrane</keyword>
<feature type="transmembrane region" description="Helical" evidence="12">
    <location>
        <begin position="175"/>
        <end position="195"/>
    </location>
</feature>
<evidence type="ECO:0000256" key="5">
    <source>
        <dbReference type="ARBA" id="ARBA00022692"/>
    </source>
</evidence>
<keyword evidence="14" id="KW-1185">Reference proteome</keyword>
<evidence type="ECO:0000256" key="9">
    <source>
        <dbReference type="ARBA" id="ARBA00023065"/>
    </source>
</evidence>
<evidence type="ECO:0000256" key="8">
    <source>
        <dbReference type="ARBA" id="ARBA00022989"/>
    </source>
</evidence>
<dbReference type="GO" id="GO:0005886">
    <property type="term" value="C:plasma membrane"/>
    <property type="evidence" value="ECO:0007669"/>
    <property type="project" value="UniProtKB-SubCell"/>
</dbReference>
<evidence type="ECO:0000313" key="14">
    <source>
        <dbReference type="Proteomes" id="UP001187531"/>
    </source>
</evidence>
<dbReference type="Proteomes" id="UP001187531">
    <property type="component" value="Unassembled WGS sequence"/>
</dbReference>
<comment type="similarity">
    <text evidence="12">Belongs to the pannexin family.</text>
</comment>
<gene>
    <name evidence="12" type="primary">inx</name>
    <name evidence="13" type="ORF">QYM36_007847</name>
</gene>
<keyword evidence="7" id="KW-0965">Cell junction</keyword>
<dbReference type="PANTHER" id="PTHR11893">
    <property type="entry name" value="INNEXIN"/>
    <property type="match status" value="1"/>
</dbReference>
<dbReference type="PANTHER" id="PTHR11893:SF39">
    <property type="entry name" value="INNEXIN INX1"/>
    <property type="match status" value="1"/>
</dbReference>
<dbReference type="EMBL" id="JAVRJZ010000001">
    <property type="protein sequence ID" value="KAK2727152.1"/>
    <property type="molecule type" value="Genomic_DNA"/>
</dbReference>
<dbReference type="PROSITE" id="PS51013">
    <property type="entry name" value="PANNEXIN"/>
    <property type="match status" value="1"/>
</dbReference>